<dbReference type="InterPro" id="IPR025166">
    <property type="entry name" value="Integrase_DNA_bind_dom"/>
</dbReference>
<evidence type="ECO:0000259" key="5">
    <source>
        <dbReference type="PROSITE" id="PS51898"/>
    </source>
</evidence>
<dbReference type="PANTHER" id="PTHR30629">
    <property type="entry name" value="PROPHAGE INTEGRASE"/>
    <property type="match status" value="1"/>
</dbReference>
<dbReference type="InterPro" id="IPR002104">
    <property type="entry name" value="Integrase_catalytic"/>
</dbReference>
<comment type="caution">
    <text evidence="6">The sequence shown here is derived from an EMBL/GenBank/DDBJ whole genome shotgun (WGS) entry which is preliminary data.</text>
</comment>
<dbReference type="RefSeq" id="WP_354442820.1">
    <property type="nucleotide sequence ID" value="NZ_JBEPSH010000003.1"/>
</dbReference>
<protein>
    <submittedName>
        <fullName evidence="6">Integrase</fullName>
    </submittedName>
</protein>
<dbReference type="Gene3D" id="1.10.150.130">
    <property type="match status" value="1"/>
</dbReference>
<sequence>MTRYPRSGKGRRWTILELRAISPDWAGDTLADGDGLVGEVRIARDKAVSLVFRCAFRWEGKLTWHYCGTWPAKSMEAIRDERDKARGLVKRGVDPRAEKIATRIEAQAKVQATIRHAEQERAQDLPLSAMFTAWVTDGVTRANGNADLKRAFEKDILPAVGAKPVRNITETDLREALRKVGRGRGRGRTAEVLLDNLRQLFNWAEQRQPWRGLLVECNPAELVKLDQIVNDDYDPDPRDRVLQPAEVCELRDIFAQMKVDYEGSENRRSAPRPVQNQTQLALWICLFTLCRIGELLMARWEHIDLNTGTWFIPKEHVKGRRGKKTDHYIFLSAGAKRQFEVLRELTGQSPWCFPARNVKSEPTHVCVKSVSKQVGDRQERFKERTKKLKNRRQDNTLVLARGERGEWTPHDLRRTGATWMQGLGVTLDIIDRCQNHVLAGSKVRRHYLHHDYAEEKREAWKKLGERIELILEGRFHLSPGLALRS</sequence>
<dbReference type="EMBL" id="JBEPSH010000003">
    <property type="protein sequence ID" value="MET4576757.1"/>
    <property type="molecule type" value="Genomic_DNA"/>
</dbReference>
<feature type="domain" description="Tyr recombinase" evidence="5">
    <location>
        <begin position="237"/>
        <end position="461"/>
    </location>
</feature>
<dbReference type="Pfam" id="PF13356">
    <property type="entry name" value="Arm-DNA-bind_3"/>
    <property type="match status" value="1"/>
</dbReference>
<dbReference type="InterPro" id="IPR050808">
    <property type="entry name" value="Phage_Integrase"/>
</dbReference>
<dbReference type="Gene3D" id="3.30.160.390">
    <property type="entry name" value="Integrase, DNA-binding domain"/>
    <property type="match status" value="1"/>
</dbReference>
<dbReference type="Gene3D" id="1.10.443.10">
    <property type="entry name" value="Intergrase catalytic core"/>
    <property type="match status" value="1"/>
</dbReference>
<dbReference type="InterPro" id="IPR053876">
    <property type="entry name" value="Phage_int_M"/>
</dbReference>
<keyword evidence="7" id="KW-1185">Reference proteome</keyword>
<dbReference type="CDD" id="cd00801">
    <property type="entry name" value="INT_P4_C"/>
    <property type="match status" value="1"/>
</dbReference>
<keyword evidence="2" id="KW-0229">DNA integration</keyword>
<dbReference type="Pfam" id="PF00589">
    <property type="entry name" value="Phage_integrase"/>
    <property type="match status" value="1"/>
</dbReference>
<dbReference type="InterPro" id="IPR010998">
    <property type="entry name" value="Integrase_recombinase_N"/>
</dbReference>
<dbReference type="Proteomes" id="UP001549320">
    <property type="component" value="Unassembled WGS sequence"/>
</dbReference>
<dbReference type="InterPro" id="IPR013762">
    <property type="entry name" value="Integrase-like_cat_sf"/>
</dbReference>
<evidence type="ECO:0000313" key="7">
    <source>
        <dbReference type="Proteomes" id="UP001549320"/>
    </source>
</evidence>
<dbReference type="InterPro" id="IPR038488">
    <property type="entry name" value="Integrase_DNA-bd_sf"/>
</dbReference>
<evidence type="ECO:0000256" key="3">
    <source>
        <dbReference type="ARBA" id="ARBA00023125"/>
    </source>
</evidence>
<evidence type="ECO:0000256" key="4">
    <source>
        <dbReference type="ARBA" id="ARBA00023172"/>
    </source>
</evidence>
<dbReference type="InterPro" id="IPR011010">
    <property type="entry name" value="DNA_brk_join_enz"/>
</dbReference>
<evidence type="ECO:0000256" key="2">
    <source>
        <dbReference type="ARBA" id="ARBA00022908"/>
    </source>
</evidence>
<evidence type="ECO:0000256" key="1">
    <source>
        <dbReference type="ARBA" id="ARBA00008857"/>
    </source>
</evidence>
<reference evidence="6 7" key="1">
    <citation type="submission" date="2024-06" db="EMBL/GenBank/DDBJ databases">
        <title>Sorghum-associated microbial communities from plants grown in Nebraska, USA.</title>
        <authorList>
            <person name="Schachtman D."/>
        </authorList>
    </citation>
    <scope>NUCLEOTIDE SEQUENCE [LARGE SCALE GENOMIC DNA]</scope>
    <source>
        <strain evidence="6 7">2709</strain>
    </source>
</reference>
<accession>A0ABV2Q770</accession>
<dbReference type="Pfam" id="PF22022">
    <property type="entry name" value="Phage_int_M"/>
    <property type="match status" value="1"/>
</dbReference>
<dbReference type="SUPFAM" id="SSF56349">
    <property type="entry name" value="DNA breaking-rejoining enzymes"/>
    <property type="match status" value="1"/>
</dbReference>
<evidence type="ECO:0000313" key="6">
    <source>
        <dbReference type="EMBL" id="MET4576757.1"/>
    </source>
</evidence>
<name>A0ABV2Q770_9BURK</name>
<dbReference type="PROSITE" id="PS51898">
    <property type="entry name" value="TYR_RECOMBINASE"/>
    <property type="match status" value="1"/>
</dbReference>
<dbReference type="PANTHER" id="PTHR30629:SF2">
    <property type="entry name" value="PROPHAGE INTEGRASE INTS-RELATED"/>
    <property type="match status" value="1"/>
</dbReference>
<proteinExistence type="inferred from homology"/>
<keyword evidence="4" id="KW-0233">DNA recombination</keyword>
<organism evidence="6 7">
    <name type="scientific">Ottowia thiooxydans</name>
    <dbReference type="NCBI Taxonomy" id="219182"/>
    <lineage>
        <taxon>Bacteria</taxon>
        <taxon>Pseudomonadati</taxon>
        <taxon>Pseudomonadota</taxon>
        <taxon>Betaproteobacteria</taxon>
        <taxon>Burkholderiales</taxon>
        <taxon>Comamonadaceae</taxon>
        <taxon>Ottowia</taxon>
    </lineage>
</organism>
<gene>
    <name evidence="6" type="ORF">ABIE13_001866</name>
</gene>
<comment type="similarity">
    <text evidence="1">Belongs to the 'phage' integrase family.</text>
</comment>
<keyword evidence="3" id="KW-0238">DNA-binding</keyword>